<feature type="region of interest" description="Disordered" evidence="1">
    <location>
        <begin position="1749"/>
        <end position="1768"/>
    </location>
</feature>
<dbReference type="KEGG" id="xdi:EZH22_10750"/>
<proteinExistence type="predicted"/>
<dbReference type="Proteomes" id="UP000596427">
    <property type="component" value="Chromosome"/>
</dbReference>
<protein>
    <recommendedName>
        <fullName evidence="4">Haemolysin-type calcium binding-related domain-containing protein</fullName>
    </recommendedName>
</protein>
<accession>A0A974PS11</accession>
<feature type="region of interest" description="Disordered" evidence="1">
    <location>
        <begin position="1951"/>
        <end position="1990"/>
    </location>
</feature>
<evidence type="ECO:0000313" key="2">
    <source>
        <dbReference type="EMBL" id="QRG08713.1"/>
    </source>
</evidence>
<dbReference type="SUPFAM" id="SSF69318">
    <property type="entry name" value="Integrin alpha N-terminal domain"/>
    <property type="match status" value="2"/>
</dbReference>
<name>A0A974PS11_9HYPH</name>
<keyword evidence="3" id="KW-1185">Reference proteome</keyword>
<reference evidence="2 3" key="1">
    <citation type="submission" date="2020-10" db="EMBL/GenBank/DDBJ databases">
        <title>Degradation of 1,4-Dioxane by Xanthobacter sp. YN2, via a Novel Group-2 Soluble Di-Iron Monooxygenase.</title>
        <authorList>
            <person name="Ma F."/>
            <person name="Wang Y."/>
            <person name="Yang J."/>
            <person name="Guo H."/>
            <person name="Su D."/>
            <person name="Yu L."/>
        </authorList>
    </citation>
    <scope>NUCLEOTIDE SEQUENCE [LARGE SCALE GENOMIC DNA]</scope>
    <source>
        <strain evidence="2 3">YN2</strain>
    </source>
</reference>
<dbReference type="RefSeq" id="WP_203195626.1">
    <property type="nucleotide sequence ID" value="NZ_CP063362.1"/>
</dbReference>
<feature type="compositionally biased region" description="Low complexity" evidence="1">
    <location>
        <begin position="1957"/>
        <end position="1982"/>
    </location>
</feature>
<evidence type="ECO:0000256" key="1">
    <source>
        <dbReference type="SAM" id="MobiDB-lite"/>
    </source>
</evidence>
<organism evidence="2 3">
    <name type="scientific">Xanthobacter dioxanivorans</name>
    <dbReference type="NCBI Taxonomy" id="2528964"/>
    <lineage>
        <taxon>Bacteria</taxon>
        <taxon>Pseudomonadati</taxon>
        <taxon>Pseudomonadota</taxon>
        <taxon>Alphaproteobacteria</taxon>
        <taxon>Hyphomicrobiales</taxon>
        <taxon>Xanthobacteraceae</taxon>
        <taxon>Xanthobacter</taxon>
    </lineage>
</organism>
<gene>
    <name evidence="2" type="ORF">EZH22_10750</name>
</gene>
<evidence type="ECO:0008006" key="4">
    <source>
        <dbReference type="Google" id="ProtNLM"/>
    </source>
</evidence>
<dbReference type="InterPro" id="IPR028994">
    <property type="entry name" value="Integrin_alpha_N"/>
</dbReference>
<feature type="compositionally biased region" description="Low complexity" evidence="1">
    <location>
        <begin position="1749"/>
        <end position="1760"/>
    </location>
</feature>
<dbReference type="EMBL" id="CP063362">
    <property type="protein sequence ID" value="QRG08713.1"/>
    <property type="molecule type" value="Genomic_DNA"/>
</dbReference>
<sequence>MGNLDFSNRPRDPFGIMQAHHIIMKSTIQKVEVLSFLFENNILNTSNFFSGNGILLPSDRTVADGLNLALHLGSHYQNRQTQIELANRIDINEIFTHQTNLYMSMGMDLFEAKTLAGNDVKGLAQSYQDFLRYGVSPNFDSFGRIMDKSGNPISILQAQAGGRFTPLSPQDAILSRWGFSGSLADYHSAIDFDAAASEIRDNAKNDYNSNFMTQIDSSLSGWAEQYHGIDGAFSYSGAIGGGYSSEVLPTSILITLPTGLDFPQESLPIQALGGFRETYDEAPSQPTILSSDSAADSWSISAVLSSVSWQQWALIGVGAVAAVAFAPELAVGAAAMGSAALESGAVTAVLGMIGGAVIGAEAASAQDSTYSDADQSTSYISSDNMNFGINDIYYYNNIDYSSELYSFESYSSSIYINSDYVFSSNSYYTSNYYYSQNSYSGYSYNGYFDSSVGYYSAGVSFSFPVLLDLNGDGISITERTSSNTYMDANGDGTEHRTAWAGAGDGVLVYDYTGTGDVDSPRAFQFTSWDPTATSDMQALADVFDTNHNGKLDSGDAQWASFKVLVTNTDGTTTLKTLAQLGITSINLKPDNTQAVLADGSQILGSTTFTKSDGSTGTAADVMLAYDNDGYLVQRTTTVNGDGSTSIDVKAYDADGSLAKETVSTTSANGLTRTLKQDLDGDGIIDTTQTQAIVVNADGSRTTTVSDTNVVGALVDRTSTVRSADGKTITITYDLDGNGIADQTESRVTNASGTTVTLTDLAPNGTAIDSGVVTTTADGLSKTVKQYLGSSSGTLVATQTDTTIVQANGSRVETVLNYAGQDAVAGQAAPHTLVSRDIVTTSADGRTKTTESDLDGNGSIDVTRATYMVVNANGSSATFDNLTVGDAAHTATNPVISSTITDLSADGLAKIVQTDTDGDGIYELYNTDTTTLNADGSTARTVVINGTQMYWAQEIWSADGRTRTIYTDANGDGHVDSTETIVVNGGGSKVDTLSVTNADGTLAGRTVTTTSADGKTSTVTTSLHANGAVDLTQTTGTVTNGDGSVTTTFTETNANGSLRDKTVVTTLAGGLSTTTQWDIDGNGSFDRSETDVAVLGGDGSQTETVSDFNTDGTLRAKATTTVSANHLVTTETDDLNGDGHDDRISKVEVQADGKTVTTVSNYNFDQPAGVLGSLKDQTVVSTTADGLSTTTKWNINGDALFDAQKTDITTLNADGSTTRTITVLAGDGNTIKDQTVVTTSGNGRTTKTQVNRDGNGSFDAVVMDVTVVNSDGSTTKTVSNFNGAGTILKGKSALTTSGNGLSITTQVDVNGDGNYDAKRFDVTVHNADGSTSRTISDLSSNGALIAQELTTTSNHGNVSILRDIDGDGHTDQSIASQIAQDGSAVTTSVDYTVNGTVNGVLKDKDKAVTTTSANGLSKTTQWDANGDGTFDAQQTDVTVLATDGSTTRTVTNLAGDGITVKDRTAVTTSASGLSTTTTWDTNGDGTTDLTETDVKVLAADGSQSETLSDFTGTISGPLKSKRTTTVSADQLTTTVTEDINGDGHNDKSTVIAIQANGNVVTTSTDLNADGSTKDKAVLTKSASGLSTTIQWYAGSSSTAYQTRSDVTVLNTNGTTVETIQNTNATHTDTTTITTTANGLSKTTAWTLDGANKGSQTDVTTLNANGSTTEVVSYLGSAGGLKTRYTETASANGLSVTKWWDTDGDGTNDQSVSDVTVVNADGSRTKTIKAKTLNAAQTAFVALSSSTTVTSASGLTSTTSTDTDGDGKTDRIRTVSTLQNADGSSQETMSNTTAAGGLIDRQITTISADGRTQSISRDADGDGHDDQTVVNVKGIDGSSVSTTSDYSRTGLLLDRATRAVSADGLTVTVTWDLDGNGTTDRTRSDVTVENIDGSRTETIIDTNVDGSVHQQGIMTLSADGRTTTLQKDTDGDNYYDHVEATTVSADGGSTTVVSNKTATGTPIDSSTITTSTDGRSRSTVSDTDGNGTNDYTETTQINIDGSQATTGHHLNSNGSNKDKIVTTISADGLTKTVQQDSDLNGKYEAVETTVIHIDGSSTTTHTDYNGNTVTGSFVIEVSANGESKTTTVDINNSERTFINGDGNSVALDDGETNAYVLGETNRVWLENGSLTVASGASVTVYGSNDTIIAATDANVTTVGSNDQIIRTQANVSYTRGLLVQNTYSVKISQPDPYGFSYITSSGQQNVYYEADSIPAKAQTVVTLLGNNGNTRTPVLAATHILLNGSQSQYTIGGANRNHVAVAVNSPATTQMPWLPSLQLLSQPKTDSQPGYTVTGYIGTDSAVGNWVTAFGSTPVYISGSQSGHGVDYLQGGDGADVIDGGLGNTDTLLGGLGDDTIFFDQSSYGRAGGFTGGII</sequence>
<evidence type="ECO:0000313" key="3">
    <source>
        <dbReference type="Proteomes" id="UP000596427"/>
    </source>
</evidence>